<name>A0AA39KEG4_ARMTA</name>
<keyword evidence="2" id="KW-1185">Reference proteome</keyword>
<dbReference type="AlphaFoldDB" id="A0AA39KEG4"/>
<gene>
    <name evidence="1" type="ORF">EV420DRAFT_282151</name>
</gene>
<sequence length="206" mass="23300">MPEKRAHSPEIDGETRSTHRRLEKPLLAPTVFEEFKWTCAAFRVKTDPNIYPNTFPALEPNPYDKHLAKPLQLLKLTLDFDKIEEFNKLCFRSQHWRSVPSDAVQCLHGSVGYVVDTKPTNENAVSCSAQRIIGDCLHLANLLLHGGSKTAYVAAVPESTFSIRTIETGAERQQRDHLRWSAEKSFYLVAVQSEGDTRGWNCCITS</sequence>
<protein>
    <submittedName>
        <fullName evidence="1">Uncharacterized protein</fullName>
    </submittedName>
</protein>
<dbReference type="GeneID" id="85365070"/>
<dbReference type="RefSeq" id="XP_060331864.1">
    <property type="nucleotide sequence ID" value="XM_060481522.1"/>
</dbReference>
<evidence type="ECO:0000313" key="1">
    <source>
        <dbReference type="EMBL" id="KAK0459667.1"/>
    </source>
</evidence>
<evidence type="ECO:0000313" key="2">
    <source>
        <dbReference type="Proteomes" id="UP001175211"/>
    </source>
</evidence>
<reference evidence="1" key="1">
    <citation type="submission" date="2023-06" db="EMBL/GenBank/DDBJ databases">
        <authorList>
            <consortium name="Lawrence Berkeley National Laboratory"/>
            <person name="Ahrendt S."/>
            <person name="Sahu N."/>
            <person name="Indic B."/>
            <person name="Wong-Bajracharya J."/>
            <person name="Merenyi Z."/>
            <person name="Ke H.-M."/>
            <person name="Monk M."/>
            <person name="Kocsube S."/>
            <person name="Drula E."/>
            <person name="Lipzen A."/>
            <person name="Balint B."/>
            <person name="Henrissat B."/>
            <person name="Andreopoulos B."/>
            <person name="Martin F.M."/>
            <person name="Harder C.B."/>
            <person name="Rigling D."/>
            <person name="Ford K.L."/>
            <person name="Foster G.D."/>
            <person name="Pangilinan J."/>
            <person name="Papanicolaou A."/>
            <person name="Barry K."/>
            <person name="LaButti K."/>
            <person name="Viragh M."/>
            <person name="Koriabine M."/>
            <person name="Yan M."/>
            <person name="Riley R."/>
            <person name="Champramary S."/>
            <person name="Plett K.L."/>
            <person name="Tsai I.J."/>
            <person name="Slot J."/>
            <person name="Sipos G."/>
            <person name="Plett J."/>
            <person name="Nagy L.G."/>
            <person name="Grigoriev I.V."/>
        </authorList>
    </citation>
    <scope>NUCLEOTIDE SEQUENCE</scope>
    <source>
        <strain evidence="1">CCBAS 213</strain>
    </source>
</reference>
<dbReference type="Proteomes" id="UP001175211">
    <property type="component" value="Unassembled WGS sequence"/>
</dbReference>
<organism evidence="1 2">
    <name type="scientific">Armillaria tabescens</name>
    <name type="common">Ringless honey mushroom</name>
    <name type="synonym">Agaricus tabescens</name>
    <dbReference type="NCBI Taxonomy" id="1929756"/>
    <lineage>
        <taxon>Eukaryota</taxon>
        <taxon>Fungi</taxon>
        <taxon>Dikarya</taxon>
        <taxon>Basidiomycota</taxon>
        <taxon>Agaricomycotina</taxon>
        <taxon>Agaricomycetes</taxon>
        <taxon>Agaricomycetidae</taxon>
        <taxon>Agaricales</taxon>
        <taxon>Marasmiineae</taxon>
        <taxon>Physalacriaceae</taxon>
        <taxon>Desarmillaria</taxon>
    </lineage>
</organism>
<proteinExistence type="predicted"/>
<accession>A0AA39KEG4</accession>
<comment type="caution">
    <text evidence="1">The sequence shown here is derived from an EMBL/GenBank/DDBJ whole genome shotgun (WGS) entry which is preliminary data.</text>
</comment>
<dbReference type="EMBL" id="JAUEPS010000014">
    <property type="protein sequence ID" value="KAK0459667.1"/>
    <property type="molecule type" value="Genomic_DNA"/>
</dbReference>